<accession>A0ACD3B7L4</accession>
<gene>
    <name evidence="1" type="ORF">BDN72DRAFT_760751</name>
</gene>
<evidence type="ECO:0000313" key="1">
    <source>
        <dbReference type="EMBL" id="TFK74073.1"/>
    </source>
</evidence>
<reference evidence="1 2" key="1">
    <citation type="journal article" date="2019" name="Nat. Ecol. Evol.">
        <title>Megaphylogeny resolves global patterns of mushroom evolution.</title>
        <authorList>
            <person name="Varga T."/>
            <person name="Krizsan K."/>
            <person name="Foldi C."/>
            <person name="Dima B."/>
            <person name="Sanchez-Garcia M."/>
            <person name="Sanchez-Ramirez S."/>
            <person name="Szollosi G.J."/>
            <person name="Szarkandi J.G."/>
            <person name="Papp V."/>
            <person name="Albert L."/>
            <person name="Andreopoulos W."/>
            <person name="Angelini C."/>
            <person name="Antonin V."/>
            <person name="Barry K.W."/>
            <person name="Bougher N.L."/>
            <person name="Buchanan P."/>
            <person name="Buyck B."/>
            <person name="Bense V."/>
            <person name="Catcheside P."/>
            <person name="Chovatia M."/>
            <person name="Cooper J."/>
            <person name="Damon W."/>
            <person name="Desjardin D."/>
            <person name="Finy P."/>
            <person name="Geml J."/>
            <person name="Haridas S."/>
            <person name="Hughes K."/>
            <person name="Justo A."/>
            <person name="Karasinski D."/>
            <person name="Kautmanova I."/>
            <person name="Kiss B."/>
            <person name="Kocsube S."/>
            <person name="Kotiranta H."/>
            <person name="LaButti K.M."/>
            <person name="Lechner B.E."/>
            <person name="Liimatainen K."/>
            <person name="Lipzen A."/>
            <person name="Lukacs Z."/>
            <person name="Mihaltcheva S."/>
            <person name="Morgado L.N."/>
            <person name="Niskanen T."/>
            <person name="Noordeloos M.E."/>
            <person name="Ohm R.A."/>
            <person name="Ortiz-Santana B."/>
            <person name="Ovrebo C."/>
            <person name="Racz N."/>
            <person name="Riley R."/>
            <person name="Savchenko A."/>
            <person name="Shiryaev A."/>
            <person name="Soop K."/>
            <person name="Spirin V."/>
            <person name="Szebenyi C."/>
            <person name="Tomsovsky M."/>
            <person name="Tulloss R.E."/>
            <person name="Uehling J."/>
            <person name="Grigoriev I.V."/>
            <person name="Vagvolgyi C."/>
            <person name="Papp T."/>
            <person name="Martin F.M."/>
            <person name="Miettinen O."/>
            <person name="Hibbett D.S."/>
            <person name="Nagy L.G."/>
        </authorList>
    </citation>
    <scope>NUCLEOTIDE SEQUENCE [LARGE SCALE GENOMIC DNA]</scope>
    <source>
        <strain evidence="1 2">NL-1719</strain>
    </source>
</reference>
<organism evidence="1 2">
    <name type="scientific">Pluteus cervinus</name>
    <dbReference type="NCBI Taxonomy" id="181527"/>
    <lineage>
        <taxon>Eukaryota</taxon>
        <taxon>Fungi</taxon>
        <taxon>Dikarya</taxon>
        <taxon>Basidiomycota</taxon>
        <taxon>Agaricomycotina</taxon>
        <taxon>Agaricomycetes</taxon>
        <taxon>Agaricomycetidae</taxon>
        <taxon>Agaricales</taxon>
        <taxon>Pluteineae</taxon>
        <taxon>Pluteaceae</taxon>
        <taxon>Pluteus</taxon>
    </lineage>
</organism>
<sequence>MFRLFIALLALALASTVKGGCTAEISSLDDVSAAASCSTVNINSFTVPAGMGFNLQLATGATVNLNGNVQFGNKSWSGPLFTVSGESITFNGNGNTFDGGGPFYWDGLGGNGGIEKPAPMMKIEISGTFSDVVVVNSPERCYSVGSNPGPLVMSNLVVDDSQGDVPNAQSNGLPAGHNTDGFDVSTTNLIIKDSMVHNQDDCLAINKGSNIVFTGNTCINGHGISIGSITSNVTVSGVVISDNTITSNVQALRIKTDATATGSLVTNVTYSGNTGTGMLQFGVLIDQSFPDTLGTPGNGVIISDINFSSSESKIAVNSGADQVAVNCGSGSCQGKWNWADLTVTGGEDGPITNFTGIENFSQ</sequence>
<name>A0ACD3B7L4_9AGAR</name>
<dbReference type="EMBL" id="ML208271">
    <property type="protein sequence ID" value="TFK74073.1"/>
    <property type="molecule type" value="Genomic_DNA"/>
</dbReference>
<dbReference type="Proteomes" id="UP000308600">
    <property type="component" value="Unassembled WGS sequence"/>
</dbReference>
<proteinExistence type="predicted"/>
<evidence type="ECO:0000313" key="2">
    <source>
        <dbReference type="Proteomes" id="UP000308600"/>
    </source>
</evidence>
<keyword evidence="2" id="KW-1185">Reference proteome</keyword>
<protein>
    <submittedName>
        <fullName evidence="1">Polygalacturonase</fullName>
    </submittedName>
</protein>